<sequence length="241" mass="26070">MPRINALVFAIIVTITPVFAQYGIDFALVEDTVQTGTSVITWHFIVTNTGSVPDTYALDLSVIENSAGWYVQHCAGGICAEPGIILTIALNPAAADSLIDVQVFIDSGPDTAILNYRAYSLGDTTQRDSFNLYAISELSVEEEDNHEAGQPTMSVFPNPFSQQTGVCFEVDNRQQSVASIKIYDLSGRVVKSFGSLPYAPSPVHVGWDGVDDGGRVVPEGVYFVRVEGASFAEQQKIVKLQ</sequence>
<protein>
    <recommendedName>
        <fullName evidence="1">FlgD/Vpr Ig-like domain-containing protein</fullName>
    </recommendedName>
</protein>
<accession>A0A0S8GJV8</accession>
<dbReference type="NCBIfam" id="TIGR04183">
    <property type="entry name" value="Por_Secre_tail"/>
    <property type="match status" value="1"/>
</dbReference>
<comment type="caution">
    <text evidence="2">The sequence shown here is derived from an EMBL/GenBank/DDBJ whole genome shotgun (WGS) entry which is preliminary data.</text>
</comment>
<dbReference type="EMBL" id="LJUO01000012">
    <property type="protein sequence ID" value="KPK73272.1"/>
    <property type="molecule type" value="Genomic_DNA"/>
</dbReference>
<reference evidence="2 3" key="1">
    <citation type="journal article" date="2015" name="Microbiome">
        <title>Genomic resolution of linkages in carbon, nitrogen, and sulfur cycling among widespread estuary sediment bacteria.</title>
        <authorList>
            <person name="Baker B.J."/>
            <person name="Lazar C.S."/>
            <person name="Teske A.P."/>
            <person name="Dick G.J."/>
        </authorList>
    </citation>
    <scope>NUCLEOTIDE SEQUENCE [LARGE SCALE GENOMIC DNA]</scope>
    <source>
        <strain evidence="2">SM23_60</strain>
    </source>
</reference>
<evidence type="ECO:0000313" key="3">
    <source>
        <dbReference type="Proteomes" id="UP000051096"/>
    </source>
</evidence>
<dbReference type="InterPro" id="IPR025965">
    <property type="entry name" value="FlgD/Vpr_Ig-like"/>
</dbReference>
<gene>
    <name evidence="2" type="ORF">AMJ87_02240</name>
</gene>
<feature type="domain" description="FlgD/Vpr Ig-like" evidence="1">
    <location>
        <begin position="173"/>
        <end position="229"/>
    </location>
</feature>
<dbReference type="InterPro" id="IPR026444">
    <property type="entry name" value="Secre_tail"/>
</dbReference>
<organism evidence="2 3">
    <name type="scientific">candidate division WOR_3 bacterium SM23_60</name>
    <dbReference type="NCBI Taxonomy" id="1703780"/>
    <lineage>
        <taxon>Bacteria</taxon>
        <taxon>Bacteria division WOR-3</taxon>
    </lineage>
</organism>
<evidence type="ECO:0000313" key="2">
    <source>
        <dbReference type="EMBL" id="KPK73272.1"/>
    </source>
</evidence>
<dbReference type="AlphaFoldDB" id="A0A0S8GJV8"/>
<proteinExistence type="predicted"/>
<name>A0A0S8GJV8_UNCW3</name>
<dbReference type="Pfam" id="PF13860">
    <property type="entry name" value="FlgD_ig"/>
    <property type="match status" value="1"/>
</dbReference>
<dbReference type="Gene3D" id="2.60.40.4070">
    <property type="match status" value="1"/>
</dbReference>
<evidence type="ECO:0000259" key="1">
    <source>
        <dbReference type="Pfam" id="PF13860"/>
    </source>
</evidence>
<dbReference type="Proteomes" id="UP000051096">
    <property type="component" value="Unassembled WGS sequence"/>
</dbReference>